<evidence type="ECO:0000256" key="8">
    <source>
        <dbReference type="ARBA" id="ARBA00023065"/>
    </source>
</evidence>
<evidence type="ECO:0000256" key="10">
    <source>
        <dbReference type="ARBA" id="ARBA00023201"/>
    </source>
</evidence>
<dbReference type="GO" id="GO:0005886">
    <property type="term" value="C:plasma membrane"/>
    <property type="evidence" value="ECO:0007669"/>
    <property type="project" value="TreeGrafter"/>
</dbReference>
<feature type="region of interest" description="Disordered" evidence="13">
    <location>
        <begin position="206"/>
        <end position="233"/>
    </location>
</feature>
<feature type="signal peptide" evidence="15">
    <location>
        <begin position="1"/>
        <end position="24"/>
    </location>
</feature>
<keyword evidence="3 12" id="KW-0813">Transport</keyword>
<dbReference type="InterPro" id="IPR001873">
    <property type="entry name" value="ENaC"/>
</dbReference>
<keyword evidence="8 12" id="KW-0406">Ion transport</keyword>
<dbReference type="Gene3D" id="2.60.470.10">
    <property type="entry name" value="Acid-sensing ion channels like domains"/>
    <property type="match status" value="1"/>
</dbReference>
<evidence type="ECO:0000256" key="7">
    <source>
        <dbReference type="ARBA" id="ARBA00023053"/>
    </source>
</evidence>
<keyword evidence="11 12" id="KW-0407">Ion channel</keyword>
<reference evidence="16 17" key="1">
    <citation type="journal article" date="2018" name="Nat. Ecol. Evol.">
        <title>Genomic signatures of mitonuclear coevolution across populations of Tigriopus californicus.</title>
        <authorList>
            <person name="Barreto F.S."/>
            <person name="Watson E.T."/>
            <person name="Lima T.G."/>
            <person name="Willett C.S."/>
            <person name="Edmands S."/>
            <person name="Li W."/>
            <person name="Burton R.S."/>
        </authorList>
    </citation>
    <scope>NUCLEOTIDE SEQUENCE [LARGE SCALE GENOMIC DNA]</scope>
    <source>
        <strain evidence="16 17">San Diego</strain>
    </source>
</reference>
<evidence type="ECO:0000256" key="12">
    <source>
        <dbReference type="RuleBase" id="RU000679"/>
    </source>
</evidence>
<keyword evidence="5 12" id="KW-0812">Transmembrane</keyword>
<evidence type="ECO:0000256" key="9">
    <source>
        <dbReference type="ARBA" id="ARBA00023136"/>
    </source>
</evidence>
<feature type="transmembrane region" description="Helical" evidence="14">
    <location>
        <begin position="475"/>
        <end position="501"/>
    </location>
</feature>
<evidence type="ECO:0000313" key="17">
    <source>
        <dbReference type="Proteomes" id="UP000318571"/>
    </source>
</evidence>
<keyword evidence="7" id="KW-0915">Sodium</keyword>
<keyword evidence="6 14" id="KW-1133">Transmembrane helix</keyword>
<dbReference type="OMA" id="CLPTCHE"/>
<evidence type="ECO:0000313" key="16">
    <source>
        <dbReference type="EMBL" id="TRY77170.1"/>
    </source>
</evidence>
<keyword evidence="4 12" id="KW-0894">Sodium channel</keyword>
<evidence type="ECO:0000256" key="14">
    <source>
        <dbReference type="SAM" id="Phobius"/>
    </source>
</evidence>
<evidence type="ECO:0000256" key="6">
    <source>
        <dbReference type="ARBA" id="ARBA00022989"/>
    </source>
</evidence>
<evidence type="ECO:0000256" key="5">
    <source>
        <dbReference type="ARBA" id="ARBA00022692"/>
    </source>
</evidence>
<protein>
    <submittedName>
        <fullName evidence="16">Uncharacterized protein</fullName>
    </submittedName>
</protein>
<sequence>ILWALTVLTSLILSGFFIAPIVQKFSDSPTYTTVANTNYPIWHLDFPAISICPNIRIDSKRLKEVLRNEPWSKLDKYSLDQVLPKVLKKYLFLPGMDSNFEDVEADMKSFVDQYHQYIPQLLRSSIYSCQSLFQNCKWQGIATLCSDLFEMRKTDLGYCCSFNTVRQAEQFDFQDDEGFSFHNYYGEDYFELVDYTLENMYDNDENIYANDEDPTKRKRRSTPEVSKPKVTRLRRTNSAGTSLGLSFSIVIPERSTDDYTIAAFDGFKVQIHSPYDFPEVEGRGLAVATNQIAFISVSASITRSTENVKAMNRDRRNCFLSDEELDDYYIADGVQFNTFDNYTQKSCLLECQAHLIFKECQCIPHYFPSFSKALGQNTTCNHTGLDCLINHQHLLNALKPDDEEHSHQLMEGAKCNCPQQCDETVYMTEFSQVPKSSSVSSKEAGFGNTSDVYVYFKQFGVIEFSRDQLFSLADLIGALGGIMGLFVGFSVLSGVELIYWFTLRLFNNH</sequence>
<evidence type="ECO:0000256" key="3">
    <source>
        <dbReference type="ARBA" id="ARBA00022448"/>
    </source>
</evidence>
<dbReference type="AlphaFoldDB" id="A0A553PHL0"/>
<dbReference type="Gene3D" id="1.10.287.770">
    <property type="entry name" value="YojJ-like"/>
    <property type="match status" value="1"/>
</dbReference>
<keyword evidence="17" id="KW-1185">Reference proteome</keyword>
<keyword evidence="10 12" id="KW-0739">Sodium transport</keyword>
<evidence type="ECO:0000256" key="15">
    <source>
        <dbReference type="SAM" id="SignalP"/>
    </source>
</evidence>
<evidence type="ECO:0000256" key="11">
    <source>
        <dbReference type="ARBA" id="ARBA00023303"/>
    </source>
</evidence>
<comment type="caution">
    <text evidence="16">The sequence shown here is derived from an EMBL/GenBank/DDBJ whole genome shotgun (WGS) entry which is preliminary data.</text>
</comment>
<evidence type="ECO:0000256" key="13">
    <source>
        <dbReference type="SAM" id="MobiDB-lite"/>
    </source>
</evidence>
<dbReference type="PRINTS" id="PR01078">
    <property type="entry name" value="AMINACHANNEL"/>
</dbReference>
<comment type="subcellular location">
    <subcellularLocation>
        <location evidence="1">Membrane</location>
        <topology evidence="1">Multi-pass membrane protein</topology>
    </subcellularLocation>
</comment>
<keyword evidence="9 14" id="KW-0472">Membrane</keyword>
<evidence type="ECO:0000256" key="2">
    <source>
        <dbReference type="ARBA" id="ARBA00007193"/>
    </source>
</evidence>
<organism evidence="16 17">
    <name type="scientific">Tigriopus californicus</name>
    <name type="common">Marine copepod</name>
    <dbReference type="NCBI Taxonomy" id="6832"/>
    <lineage>
        <taxon>Eukaryota</taxon>
        <taxon>Metazoa</taxon>
        <taxon>Ecdysozoa</taxon>
        <taxon>Arthropoda</taxon>
        <taxon>Crustacea</taxon>
        <taxon>Multicrustacea</taxon>
        <taxon>Hexanauplia</taxon>
        <taxon>Copepoda</taxon>
        <taxon>Harpacticoida</taxon>
        <taxon>Harpacticidae</taxon>
        <taxon>Tigriopus</taxon>
    </lineage>
</organism>
<name>A0A553PHL0_TIGCA</name>
<dbReference type="EMBL" id="VCGU01000004">
    <property type="protein sequence ID" value="TRY77170.1"/>
    <property type="molecule type" value="Genomic_DNA"/>
</dbReference>
<dbReference type="PANTHER" id="PTHR11690:SF288">
    <property type="entry name" value="AMILORIDE-SENSITIVE NA+ CHANNEL-RELATED"/>
    <property type="match status" value="1"/>
</dbReference>
<feature type="non-terminal residue" evidence="16">
    <location>
        <position position="1"/>
    </location>
</feature>
<dbReference type="Proteomes" id="UP000318571">
    <property type="component" value="Chromosome 5"/>
</dbReference>
<dbReference type="Pfam" id="PF00858">
    <property type="entry name" value="ASC"/>
    <property type="match status" value="1"/>
</dbReference>
<dbReference type="GO" id="GO:0015280">
    <property type="term" value="F:ligand-gated sodium channel activity"/>
    <property type="evidence" value="ECO:0007669"/>
    <property type="project" value="TreeGrafter"/>
</dbReference>
<keyword evidence="15" id="KW-0732">Signal</keyword>
<evidence type="ECO:0000256" key="1">
    <source>
        <dbReference type="ARBA" id="ARBA00004141"/>
    </source>
</evidence>
<gene>
    <name evidence="16" type="ORF">TCAL_06883</name>
</gene>
<comment type="similarity">
    <text evidence="2 12">Belongs to the amiloride-sensitive sodium channel (TC 1.A.6) family.</text>
</comment>
<evidence type="ECO:0000256" key="4">
    <source>
        <dbReference type="ARBA" id="ARBA00022461"/>
    </source>
</evidence>
<proteinExistence type="inferred from homology"/>
<feature type="chain" id="PRO_5021928437" evidence="15">
    <location>
        <begin position="25"/>
        <end position="509"/>
    </location>
</feature>
<accession>A0A553PHL0</accession>
<dbReference type="PANTHER" id="PTHR11690">
    <property type="entry name" value="AMILORIDE-SENSITIVE SODIUM CHANNEL-RELATED"/>
    <property type="match status" value="1"/>
</dbReference>